<name>A0A7V8FVU0_9BURK</name>
<reference evidence="2" key="1">
    <citation type="journal article" date="2020" name="MBio">
        <title>Horizontal gene transfer to a defensive symbiont with a reduced genome amongst a multipartite beetle microbiome.</title>
        <authorList>
            <person name="Waterworth S.C."/>
            <person name="Florez L.V."/>
            <person name="Rees E.R."/>
            <person name="Hertweck C."/>
            <person name="Kaltenpoth M."/>
            <person name="Kwan J.C."/>
        </authorList>
    </citation>
    <scope>NUCLEOTIDE SEQUENCE [LARGE SCALE GENOMIC DNA]</scope>
</reference>
<dbReference type="EMBL" id="WNDX01000079">
    <property type="protein sequence ID" value="KAF1042597.1"/>
    <property type="molecule type" value="Genomic_DNA"/>
</dbReference>
<organism evidence="1 2">
    <name type="scientific">Herbaspirillum frisingense</name>
    <dbReference type="NCBI Taxonomy" id="92645"/>
    <lineage>
        <taxon>Bacteria</taxon>
        <taxon>Pseudomonadati</taxon>
        <taxon>Pseudomonadota</taxon>
        <taxon>Betaproteobacteria</taxon>
        <taxon>Burkholderiales</taxon>
        <taxon>Oxalobacteraceae</taxon>
        <taxon>Herbaspirillum</taxon>
    </lineage>
</organism>
<accession>A0A7V8FVU0</accession>
<evidence type="ECO:0000313" key="1">
    <source>
        <dbReference type="EMBL" id="KAF1042597.1"/>
    </source>
</evidence>
<evidence type="ECO:0000313" key="2">
    <source>
        <dbReference type="Proteomes" id="UP000462435"/>
    </source>
</evidence>
<dbReference type="AlphaFoldDB" id="A0A7V8FVU0"/>
<proteinExistence type="predicted"/>
<dbReference type="Proteomes" id="UP000462435">
    <property type="component" value="Unassembled WGS sequence"/>
</dbReference>
<protein>
    <submittedName>
        <fullName evidence="1">Uncharacterized protein</fullName>
    </submittedName>
</protein>
<comment type="caution">
    <text evidence="1">The sequence shown here is derived from an EMBL/GenBank/DDBJ whole genome shotgun (WGS) entry which is preliminary data.</text>
</comment>
<gene>
    <name evidence="1" type="ORF">GAK35_02644</name>
</gene>
<sequence length="56" mass="6379">MSEFDDCEYCSHCQTVNDDMDSFCHKKQAIVHSTCEHFLHFEGKKPNDAGTKGTPQ</sequence>